<dbReference type="AlphaFoldDB" id="A0A0F9MX45"/>
<reference evidence="1" key="1">
    <citation type="journal article" date="2015" name="Nature">
        <title>Complex archaea that bridge the gap between prokaryotes and eukaryotes.</title>
        <authorList>
            <person name="Spang A."/>
            <person name="Saw J.H."/>
            <person name="Jorgensen S.L."/>
            <person name="Zaremba-Niedzwiedzka K."/>
            <person name="Martijn J."/>
            <person name="Lind A.E."/>
            <person name="van Eijk R."/>
            <person name="Schleper C."/>
            <person name="Guy L."/>
            <person name="Ettema T.J."/>
        </authorList>
    </citation>
    <scope>NUCLEOTIDE SEQUENCE</scope>
</reference>
<accession>A0A0F9MX45</accession>
<protein>
    <submittedName>
        <fullName evidence="1">Uncharacterized protein</fullName>
    </submittedName>
</protein>
<name>A0A0F9MX45_9ZZZZ</name>
<proteinExistence type="predicted"/>
<comment type="caution">
    <text evidence="1">The sequence shown here is derived from an EMBL/GenBank/DDBJ whole genome shotgun (WGS) entry which is preliminary data.</text>
</comment>
<gene>
    <name evidence="1" type="ORF">LCGC14_1101800</name>
</gene>
<dbReference type="EMBL" id="LAZR01004970">
    <property type="protein sequence ID" value="KKN04017.1"/>
    <property type="molecule type" value="Genomic_DNA"/>
</dbReference>
<sequence length="182" mass="20112">MPIVIETLDEFVERHGGNPMSPDHHVQLLPTGAAVVPAPLGMPGSGPRLVEPPDDPVLCQKQILLYLTLREKVAVDTFVRLKQKALGIGDGPHSDAPFDNVLWRPNLWGKVPQPQDDDEVCLKALVVIVERERAALKAAKEIFHLLPEVVAKKQAAAAAEKVEQQRQAEVLELRDRINKINI</sequence>
<organism evidence="1">
    <name type="scientific">marine sediment metagenome</name>
    <dbReference type="NCBI Taxonomy" id="412755"/>
    <lineage>
        <taxon>unclassified sequences</taxon>
        <taxon>metagenomes</taxon>
        <taxon>ecological metagenomes</taxon>
    </lineage>
</organism>
<evidence type="ECO:0000313" key="1">
    <source>
        <dbReference type="EMBL" id="KKN04017.1"/>
    </source>
</evidence>